<dbReference type="EMBL" id="ASXJ01000065">
    <property type="protein sequence ID" value="ERM02749.1"/>
    <property type="molecule type" value="Genomic_DNA"/>
</dbReference>
<sequence length="97" mass="10868">MIEIKRISINSVYSAENMSLHRFVFREGTLSVGKTHFIGQLKRSSRFFMASVAATAICIATPSIVQANDWTGAVSDDFFDPPFNWDDNNGPQVLVRQ</sequence>
<evidence type="ECO:0000313" key="2">
    <source>
        <dbReference type="EMBL" id="ERM02749.1"/>
    </source>
</evidence>
<keyword evidence="1" id="KW-0812">Transmembrane</keyword>
<dbReference type="AlphaFoldDB" id="U4VEL8"/>
<keyword evidence="1" id="KW-0472">Membrane</keyword>
<evidence type="ECO:0000256" key="1">
    <source>
        <dbReference type="SAM" id="Phobius"/>
    </source>
</evidence>
<protein>
    <submittedName>
        <fullName evidence="2">Uncharacterized protein</fullName>
    </submittedName>
</protein>
<name>U4VEL8_9HYPH</name>
<proteinExistence type="predicted"/>
<accession>U4VEL8</accession>
<reference evidence="2 3" key="1">
    <citation type="journal article" date="2014" name="FEMS Microbiol. Lett.">
        <title>Genome sequencing analysis reveals virulence-related gene content of Ochrobactrum intermedium strain 229E, a urease-positive strain isolated from the human gastric niche.</title>
        <authorList>
            <person name="Kulkarni G.J."/>
            <person name="Shetty S."/>
            <person name="Dharne M.S."/>
            <person name="Shouche Y.S."/>
        </authorList>
    </citation>
    <scope>NUCLEOTIDE SEQUENCE [LARGE SCALE GENOMIC DNA]</scope>
    <source>
        <strain evidence="2 3">229E</strain>
    </source>
</reference>
<dbReference type="Proteomes" id="UP000016842">
    <property type="component" value="Unassembled WGS sequence"/>
</dbReference>
<feature type="transmembrane region" description="Helical" evidence="1">
    <location>
        <begin position="47"/>
        <end position="65"/>
    </location>
</feature>
<organism evidence="2 3">
    <name type="scientific">Brucella intermedia 229E</name>
    <dbReference type="NCBI Taxonomy" id="1337887"/>
    <lineage>
        <taxon>Bacteria</taxon>
        <taxon>Pseudomonadati</taxon>
        <taxon>Pseudomonadota</taxon>
        <taxon>Alphaproteobacteria</taxon>
        <taxon>Hyphomicrobiales</taxon>
        <taxon>Brucellaceae</taxon>
        <taxon>Brucella/Ochrobactrum group</taxon>
        <taxon>Brucella</taxon>
    </lineage>
</organism>
<keyword evidence="1" id="KW-1133">Transmembrane helix</keyword>
<evidence type="ECO:0000313" key="3">
    <source>
        <dbReference type="Proteomes" id="UP000016842"/>
    </source>
</evidence>
<gene>
    <name evidence="2" type="ORF">Q644_01890</name>
</gene>
<comment type="caution">
    <text evidence="2">The sequence shown here is derived from an EMBL/GenBank/DDBJ whole genome shotgun (WGS) entry which is preliminary data.</text>
</comment>